<dbReference type="AlphaFoldDB" id="G0QT42"/>
<evidence type="ECO:0000259" key="1">
    <source>
        <dbReference type="Pfam" id="PF00076"/>
    </source>
</evidence>
<dbReference type="InParanoid" id="G0QT42"/>
<dbReference type="GeneID" id="14907762"/>
<dbReference type="Pfam" id="PF00076">
    <property type="entry name" value="RRM_1"/>
    <property type="match status" value="1"/>
</dbReference>
<dbReference type="Pfam" id="PF00098">
    <property type="entry name" value="zf-CCHC"/>
    <property type="match status" value="1"/>
</dbReference>
<dbReference type="InterPro" id="IPR012677">
    <property type="entry name" value="Nucleotide-bd_a/b_plait_sf"/>
</dbReference>
<reference evidence="3 4" key="1">
    <citation type="submission" date="2011-07" db="EMBL/GenBank/DDBJ databases">
        <authorList>
            <person name="Coyne R."/>
            <person name="Brami D."/>
            <person name="Johnson J."/>
            <person name="Hostetler J."/>
            <person name="Hannick L."/>
            <person name="Clark T."/>
            <person name="Cassidy-Hanley D."/>
            <person name="Inman J."/>
        </authorList>
    </citation>
    <scope>NUCLEOTIDE SEQUENCE [LARGE SCALE GENOMIC DNA]</scope>
    <source>
        <strain evidence="3 4">G5</strain>
    </source>
</reference>
<organism evidence="3 4">
    <name type="scientific">Ichthyophthirius multifiliis</name>
    <name type="common">White spot disease agent</name>
    <name type="synonym">Ich</name>
    <dbReference type="NCBI Taxonomy" id="5932"/>
    <lineage>
        <taxon>Eukaryota</taxon>
        <taxon>Sar</taxon>
        <taxon>Alveolata</taxon>
        <taxon>Ciliophora</taxon>
        <taxon>Intramacronucleata</taxon>
        <taxon>Oligohymenophorea</taxon>
        <taxon>Hymenostomatida</taxon>
        <taxon>Ophryoglenina</taxon>
        <taxon>Ichthyophthirius</taxon>
    </lineage>
</organism>
<dbReference type="SUPFAM" id="SSF54928">
    <property type="entry name" value="RNA-binding domain, RBD"/>
    <property type="match status" value="1"/>
</dbReference>
<feature type="domain" description="CCHC-type" evidence="2">
    <location>
        <begin position="68"/>
        <end position="79"/>
    </location>
</feature>
<dbReference type="GO" id="GO:0008270">
    <property type="term" value="F:zinc ion binding"/>
    <property type="evidence" value="ECO:0007669"/>
    <property type="project" value="InterPro"/>
</dbReference>
<protein>
    <recommendedName>
        <fullName evidence="5">RRM domain-containing protein</fullName>
    </recommendedName>
</protein>
<dbReference type="OrthoDB" id="606605at2759"/>
<evidence type="ECO:0008006" key="5">
    <source>
        <dbReference type="Google" id="ProtNLM"/>
    </source>
</evidence>
<sequence>MSRKNPRTTEEDLDYEFKKFGKITYRDYHDAEAAIKKMNKAQVDGKVLIVEPAGQKVSRSRGPQPVDRCYNCGRRGHWSEIIIQNNYL</sequence>
<accession>G0QT42</accession>
<evidence type="ECO:0000259" key="2">
    <source>
        <dbReference type="Pfam" id="PF00098"/>
    </source>
</evidence>
<dbReference type="Gene3D" id="3.30.70.330">
    <property type="match status" value="1"/>
</dbReference>
<proteinExistence type="predicted"/>
<dbReference type="InterPro" id="IPR001878">
    <property type="entry name" value="Znf_CCHC"/>
</dbReference>
<dbReference type="Gene3D" id="4.10.60.10">
    <property type="entry name" value="Zinc finger, CCHC-type"/>
    <property type="match status" value="1"/>
</dbReference>
<gene>
    <name evidence="3" type="ORF">IMG5_105990</name>
</gene>
<name>G0QT42_ICHMU</name>
<dbReference type="InterPro" id="IPR035979">
    <property type="entry name" value="RBD_domain_sf"/>
</dbReference>
<dbReference type="GO" id="GO:0003723">
    <property type="term" value="F:RNA binding"/>
    <property type="evidence" value="ECO:0007669"/>
    <property type="project" value="InterPro"/>
</dbReference>
<evidence type="ECO:0000313" key="3">
    <source>
        <dbReference type="EMBL" id="EGR31617.1"/>
    </source>
</evidence>
<keyword evidence="4" id="KW-1185">Reference proteome</keyword>
<feature type="domain" description="RRM" evidence="1">
    <location>
        <begin position="17"/>
        <end position="48"/>
    </location>
</feature>
<dbReference type="EMBL" id="GL983841">
    <property type="protein sequence ID" value="EGR31617.1"/>
    <property type="molecule type" value="Genomic_DNA"/>
</dbReference>
<dbReference type="Proteomes" id="UP000008983">
    <property type="component" value="Unassembled WGS sequence"/>
</dbReference>
<dbReference type="RefSeq" id="XP_004035103.1">
    <property type="nucleotide sequence ID" value="XM_004035055.1"/>
</dbReference>
<evidence type="ECO:0000313" key="4">
    <source>
        <dbReference type="Proteomes" id="UP000008983"/>
    </source>
</evidence>
<dbReference type="CDD" id="cd00590">
    <property type="entry name" value="RRM_SF"/>
    <property type="match status" value="1"/>
</dbReference>
<dbReference type="InterPro" id="IPR000504">
    <property type="entry name" value="RRM_dom"/>
</dbReference>